<evidence type="ECO:0000259" key="3">
    <source>
        <dbReference type="PROSITE" id="PS50213"/>
    </source>
</evidence>
<feature type="transmembrane region" description="Helical" evidence="2">
    <location>
        <begin position="12"/>
        <end position="33"/>
    </location>
</feature>
<dbReference type="Proteomes" id="UP000087171">
    <property type="component" value="Chromosome Ca2"/>
</dbReference>
<feature type="domain" description="FAS1" evidence="3">
    <location>
        <begin position="49"/>
        <end position="183"/>
    </location>
</feature>
<keyword evidence="4" id="KW-1185">Reference proteome</keyword>
<dbReference type="PANTHER" id="PTHR37232:SF2">
    <property type="entry name" value="FAS1 DOMAIN-CONTAINING PROTEIN"/>
    <property type="match status" value="1"/>
</dbReference>
<evidence type="ECO:0000256" key="1">
    <source>
        <dbReference type="ARBA" id="ARBA00007843"/>
    </source>
</evidence>
<dbReference type="GeneID" id="101494335"/>
<dbReference type="SMART" id="SM00554">
    <property type="entry name" value="FAS1"/>
    <property type="match status" value="1"/>
</dbReference>
<dbReference type="Gene3D" id="2.30.180.10">
    <property type="entry name" value="FAS1 domain"/>
    <property type="match status" value="1"/>
</dbReference>
<dbReference type="InterPro" id="IPR036378">
    <property type="entry name" value="FAS1_dom_sf"/>
</dbReference>
<proteinExistence type="inferred from homology"/>
<protein>
    <submittedName>
        <fullName evidence="5">Uncharacterized protein LOC101494335</fullName>
    </submittedName>
</protein>
<dbReference type="eggNOG" id="ENOG502RZC1">
    <property type="taxonomic scope" value="Eukaryota"/>
</dbReference>
<organism evidence="4 5">
    <name type="scientific">Cicer arietinum</name>
    <name type="common">Chickpea</name>
    <name type="synonym">Garbanzo</name>
    <dbReference type="NCBI Taxonomy" id="3827"/>
    <lineage>
        <taxon>Eukaryota</taxon>
        <taxon>Viridiplantae</taxon>
        <taxon>Streptophyta</taxon>
        <taxon>Embryophyta</taxon>
        <taxon>Tracheophyta</taxon>
        <taxon>Spermatophyta</taxon>
        <taxon>Magnoliopsida</taxon>
        <taxon>eudicotyledons</taxon>
        <taxon>Gunneridae</taxon>
        <taxon>Pentapetalae</taxon>
        <taxon>rosids</taxon>
        <taxon>fabids</taxon>
        <taxon>Fabales</taxon>
        <taxon>Fabaceae</taxon>
        <taxon>Papilionoideae</taxon>
        <taxon>50 kb inversion clade</taxon>
        <taxon>NPAAA clade</taxon>
        <taxon>Hologalegina</taxon>
        <taxon>IRL clade</taxon>
        <taxon>Cicereae</taxon>
        <taxon>Cicer</taxon>
    </lineage>
</organism>
<dbReference type="PROSITE" id="PS50213">
    <property type="entry name" value="FAS1"/>
    <property type="match status" value="1"/>
</dbReference>
<reference evidence="5" key="2">
    <citation type="submission" date="2025-08" db="UniProtKB">
        <authorList>
            <consortium name="RefSeq"/>
        </authorList>
    </citation>
    <scope>IDENTIFICATION</scope>
    <source>
        <tissue evidence="5">Etiolated seedlings</tissue>
    </source>
</reference>
<reference evidence="4" key="1">
    <citation type="journal article" date="2013" name="Nat. Biotechnol.">
        <title>Draft genome sequence of chickpea (Cicer arietinum) provides a resource for trait improvement.</title>
        <authorList>
            <person name="Varshney R.K."/>
            <person name="Song C."/>
            <person name="Saxena R.K."/>
            <person name="Azam S."/>
            <person name="Yu S."/>
            <person name="Sharpe A.G."/>
            <person name="Cannon S."/>
            <person name="Baek J."/>
            <person name="Rosen B.D."/>
            <person name="Tar'an B."/>
            <person name="Millan T."/>
            <person name="Zhang X."/>
            <person name="Ramsay L.D."/>
            <person name="Iwata A."/>
            <person name="Wang Y."/>
            <person name="Nelson W."/>
            <person name="Farmer A.D."/>
            <person name="Gaur P.M."/>
            <person name="Soderlund C."/>
            <person name="Penmetsa R.V."/>
            <person name="Xu C."/>
            <person name="Bharti A.K."/>
            <person name="He W."/>
            <person name="Winter P."/>
            <person name="Zhao S."/>
            <person name="Hane J.K."/>
            <person name="Carrasquilla-Garcia N."/>
            <person name="Condie J.A."/>
            <person name="Upadhyaya H.D."/>
            <person name="Luo M.C."/>
            <person name="Thudi M."/>
            <person name="Gowda C.L."/>
            <person name="Singh N.P."/>
            <person name="Lichtenzveig J."/>
            <person name="Gali K.K."/>
            <person name="Rubio J."/>
            <person name="Nadarajan N."/>
            <person name="Dolezel J."/>
            <person name="Bansal K.C."/>
            <person name="Xu X."/>
            <person name="Edwards D."/>
            <person name="Zhang G."/>
            <person name="Kahl G."/>
            <person name="Gil J."/>
            <person name="Singh K.B."/>
            <person name="Datta S.K."/>
            <person name="Jackson S.A."/>
            <person name="Wang J."/>
            <person name="Cook D.R."/>
        </authorList>
    </citation>
    <scope>NUCLEOTIDE SEQUENCE [LARGE SCALE GENOMIC DNA]</scope>
    <source>
        <strain evidence="4">cv. CDC Frontier</strain>
    </source>
</reference>
<gene>
    <name evidence="5" type="primary">LOC101494335</name>
</gene>
<dbReference type="SUPFAM" id="SSF82153">
    <property type="entry name" value="FAS1 domain"/>
    <property type="match status" value="1"/>
</dbReference>
<dbReference type="KEGG" id="cam:101494335"/>
<keyword evidence="2" id="KW-1133">Transmembrane helix</keyword>
<dbReference type="RefSeq" id="XP_004490957.1">
    <property type="nucleotide sequence ID" value="XM_004490900.3"/>
</dbReference>
<dbReference type="PANTHER" id="PTHR37232">
    <property type="entry name" value="FASCICLIN DOMAIN PROTEIN"/>
    <property type="match status" value="1"/>
</dbReference>
<dbReference type="AlphaFoldDB" id="A0A1S2XL09"/>
<evidence type="ECO:0000313" key="5">
    <source>
        <dbReference type="RefSeq" id="XP_004490957.1"/>
    </source>
</evidence>
<evidence type="ECO:0000313" key="4">
    <source>
        <dbReference type="Proteomes" id="UP000087171"/>
    </source>
</evidence>
<name>A0A1S2XL09_CICAR</name>
<dbReference type="InterPro" id="IPR000782">
    <property type="entry name" value="FAS1_domain"/>
</dbReference>
<evidence type="ECO:0000256" key="2">
    <source>
        <dbReference type="SAM" id="Phobius"/>
    </source>
</evidence>
<sequence length="200" mass="22730">MRKSVILKHSIALVTILVTICCIFIVMVTFYNLPEAKNKSNEKMGFDPITRSRKNSLQDFKLGKFGEMMVEMLPQDLAFTIFVPSEEAFKRDLRLSLNDSLKQDKFNDTYAIVSRVLGFSAVPRTICSVDLRFGEVVSYDSLSGFPLYVSKDVGGIVVVNRIRSEIVDVRKREIVVHVLDGVIMDADFEQSVLYEETEED</sequence>
<keyword evidence="2" id="KW-0812">Transmembrane</keyword>
<accession>A0A1S2XL09</accession>
<dbReference type="PaxDb" id="3827-XP_004490957.1"/>
<dbReference type="OrthoDB" id="286301at2759"/>
<keyword evidence="2" id="KW-0472">Membrane</keyword>
<comment type="similarity">
    <text evidence="1">Belongs to the fasciclin-like AGP family.</text>
</comment>
<dbReference type="Pfam" id="PF02469">
    <property type="entry name" value="Fasciclin"/>
    <property type="match status" value="1"/>
</dbReference>